<proteinExistence type="predicted"/>
<evidence type="ECO:0000256" key="1">
    <source>
        <dbReference type="ARBA" id="ARBA00023117"/>
    </source>
</evidence>
<dbReference type="PANTHER" id="PTHR47343">
    <property type="entry name" value="TRANSCRIPTIONAL ACTIVATOR SPT7"/>
    <property type="match status" value="1"/>
</dbReference>
<feature type="region of interest" description="Disordered" evidence="3">
    <location>
        <begin position="148"/>
        <end position="202"/>
    </location>
</feature>
<dbReference type="Gene3D" id="1.20.920.10">
    <property type="entry name" value="Bromodomain-like"/>
    <property type="match status" value="1"/>
</dbReference>
<dbReference type="CDD" id="cd22927">
    <property type="entry name" value="HFD_SPT7"/>
    <property type="match status" value="1"/>
</dbReference>
<dbReference type="GO" id="GO:0005198">
    <property type="term" value="F:structural molecule activity"/>
    <property type="evidence" value="ECO:0007669"/>
    <property type="project" value="TreeGrafter"/>
</dbReference>
<feature type="region of interest" description="Disordered" evidence="3">
    <location>
        <begin position="370"/>
        <end position="435"/>
    </location>
</feature>
<evidence type="ECO:0000313" key="5">
    <source>
        <dbReference type="EMBL" id="KJA18144.1"/>
    </source>
</evidence>
<feature type="region of interest" description="Disordered" evidence="3">
    <location>
        <begin position="609"/>
        <end position="639"/>
    </location>
</feature>
<feature type="region of interest" description="Disordered" evidence="3">
    <location>
        <begin position="246"/>
        <end position="281"/>
    </location>
</feature>
<dbReference type="GO" id="GO:0006357">
    <property type="term" value="P:regulation of transcription by RNA polymerase II"/>
    <property type="evidence" value="ECO:0007669"/>
    <property type="project" value="TreeGrafter"/>
</dbReference>
<dbReference type="InterPro" id="IPR001487">
    <property type="entry name" value="Bromodomain"/>
</dbReference>
<dbReference type="STRING" id="945553.A0A0D2NGQ9"/>
<dbReference type="OMA" id="YRRSEAK"/>
<feature type="domain" description="Bromo" evidence="4">
    <location>
        <begin position="58"/>
        <end position="128"/>
    </location>
</feature>
<evidence type="ECO:0000256" key="2">
    <source>
        <dbReference type="PROSITE-ProRule" id="PRU00035"/>
    </source>
</evidence>
<dbReference type="EMBL" id="KN817593">
    <property type="protein sequence ID" value="KJA18144.1"/>
    <property type="molecule type" value="Genomic_DNA"/>
</dbReference>
<dbReference type="GO" id="GO:0046695">
    <property type="term" value="C:SLIK (SAGA-like) complex"/>
    <property type="evidence" value="ECO:0007669"/>
    <property type="project" value="InterPro"/>
</dbReference>
<evidence type="ECO:0000313" key="6">
    <source>
        <dbReference type="Proteomes" id="UP000054270"/>
    </source>
</evidence>
<dbReference type="GO" id="GO:0046982">
    <property type="term" value="F:protein heterodimerization activity"/>
    <property type="evidence" value="ECO:0007669"/>
    <property type="project" value="InterPro"/>
</dbReference>
<dbReference type="PANTHER" id="PTHR47343:SF1">
    <property type="entry name" value="TRANSCRIPTIONAL ACTIVATOR SPT7"/>
    <property type="match status" value="1"/>
</dbReference>
<name>A0A0D2NGQ9_HYPSF</name>
<sequence>MNNLLRTLTESQVRRTGDLRLLLTTVKDGRRQSHDTKISDPFYDSLEGLLTDLKSITIDNRDAEAFLKPVSKAEVPDYYDVIQNPMDFQTMLKKVKSKHYKSKREFKDDLDLIWSNCLTYNAAENHPLRPCVKRLKVKAERLLKYITDRKERTDPPIPSDLPSTGVARPRMNGMNGRGGSHTRSPSLTNGSTQISRTSTKYRRDIPFADTPAIVRTPEGMARFLELDRDAATAHPSSSLVHTLRMLGPPAEGESDGDEPGAADGAKRKINSNDRRPRKRARFEDGDVSQLWWGAVQSEELLGNGLPGIPFGPSSSKQMAPKAKGKRSKKVRETAAAAPSPKSLLSMMNSNIKTMRRLRHTHGKFAALNAATAPADDEEQGGDGAPYGPSGTGAGPRASGLAAMAPTSFGVGDDDMADDKIDESPWAPGKGKTKSTATGIELGEANSRDCLQWTTSKILEHSGFQGTSSVALDVLADVTAEYLLNVGRTIKFLTDKFAGTMTAEEIILHTLFESGSSKVQDLERYIFEDVDRYGTRLGELDKKLVSAYRETTAGELLEDEGLFEEEDEEEAGALAIGEFADILGEDYLGLRELGIAAEFGMSTLSIPKRLLKGKKGQNKPTASKPTEPPPPYPPPPPFVPLTAAKVADQIGLLKPYYQNRFTVLAATNAGPSGTIPSLAGPSLSGPSLPPPPPPPSMLPPPPAAAFGFPPPLPPSAAPPAMPSYPSPPPDLALPDDAPHPSQVKITPIGQVVKPSGVSGGSKKKKGSGGDAVATAPPVTGPPPTVSGSTAPPPPALGTAPAPMGAPPPAGGEMPGAAAAKKKKGAMAGVGTGNGRKKKPDGPPGAGGYASPVMPAVVFASA</sequence>
<evidence type="ECO:0000256" key="3">
    <source>
        <dbReference type="SAM" id="MobiDB-lite"/>
    </source>
</evidence>
<organism evidence="5 6">
    <name type="scientific">Hypholoma sublateritium (strain FD-334 SS-4)</name>
    <dbReference type="NCBI Taxonomy" id="945553"/>
    <lineage>
        <taxon>Eukaryota</taxon>
        <taxon>Fungi</taxon>
        <taxon>Dikarya</taxon>
        <taxon>Basidiomycota</taxon>
        <taxon>Agaricomycotina</taxon>
        <taxon>Agaricomycetes</taxon>
        <taxon>Agaricomycetidae</taxon>
        <taxon>Agaricales</taxon>
        <taxon>Agaricineae</taxon>
        <taxon>Strophariaceae</taxon>
        <taxon>Hypholoma</taxon>
    </lineage>
</organism>
<reference evidence="6" key="1">
    <citation type="submission" date="2014-04" db="EMBL/GenBank/DDBJ databases">
        <title>Evolutionary Origins and Diversification of the Mycorrhizal Mutualists.</title>
        <authorList>
            <consortium name="DOE Joint Genome Institute"/>
            <consortium name="Mycorrhizal Genomics Consortium"/>
            <person name="Kohler A."/>
            <person name="Kuo A."/>
            <person name="Nagy L.G."/>
            <person name="Floudas D."/>
            <person name="Copeland A."/>
            <person name="Barry K.W."/>
            <person name="Cichocki N."/>
            <person name="Veneault-Fourrey C."/>
            <person name="LaButti K."/>
            <person name="Lindquist E.A."/>
            <person name="Lipzen A."/>
            <person name="Lundell T."/>
            <person name="Morin E."/>
            <person name="Murat C."/>
            <person name="Riley R."/>
            <person name="Ohm R."/>
            <person name="Sun H."/>
            <person name="Tunlid A."/>
            <person name="Henrissat B."/>
            <person name="Grigoriev I.V."/>
            <person name="Hibbett D.S."/>
            <person name="Martin F."/>
        </authorList>
    </citation>
    <scope>NUCLEOTIDE SEQUENCE [LARGE SCALE GENOMIC DNA]</scope>
    <source>
        <strain evidence="6">FD-334 SS-4</strain>
    </source>
</reference>
<feature type="compositionally biased region" description="Pro residues" evidence="3">
    <location>
        <begin position="777"/>
        <end position="794"/>
    </location>
</feature>
<feature type="region of interest" description="Disordered" evidence="3">
    <location>
        <begin position="674"/>
        <end position="852"/>
    </location>
</feature>
<dbReference type="OrthoDB" id="21449at2759"/>
<dbReference type="SMART" id="SM00297">
    <property type="entry name" value="BROMO"/>
    <property type="match status" value="1"/>
</dbReference>
<evidence type="ECO:0000259" key="4">
    <source>
        <dbReference type="PROSITE" id="PS50014"/>
    </source>
</evidence>
<feature type="compositionally biased region" description="Pro residues" evidence="3">
    <location>
        <begin position="686"/>
        <end position="730"/>
    </location>
</feature>
<feature type="compositionally biased region" description="Pro residues" evidence="3">
    <location>
        <begin position="625"/>
        <end position="638"/>
    </location>
</feature>
<feature type="compositionally biased region" description="Basic and acidic residues" evidence="3">
    <location>
        <begin position="264"/>
        <end position="274"/>
    </location>
</feature>
<feature type="compositionally biased region" description="Gly residues" evidence="3">
    <location>
        <begin position="381"/>
        <end position="393"/>
    </location>
</feature>
<dbReference type="PROSITE" id="PS50014">
    <property type="entry name" value="BROMODOMAIN_2"/>
    <property type="match status" value="1"/>
</dbReference>
<protein>
    <recommendedName>
        <fullName evidence="4">Bromo domain-containing protein</fullName>
    </recommendedName>
</protein>
<accession>A0A0D2NGQ9</accession>
<dbReference type="GO" id="GO:0000124">
    <property type="term" value="C:SAGA complex"/>
    <property type="evidence" value="ECO:0007669"/>
    <property type="project" value="InterPro"/>
</dbReference>
<dbReference type="SUPFAM" id="SSF47370">
    <property type="entry name" value="Bromodomain"/>
    <property type="match status" value="1"/>
</dbReference>
<keyword evidence="1 2" id="KW-0103">Bromodomain</keyword>
<feature type="compositionally biased region" description="Low complexity" evidence="3">
    <location>
        <begin position="675"/>
        <end position="685"/>
    </location>
</feature>
<feature type="compositionally biased region" description="Polar residues" evidence="3">
    <location>
        <begin position="181"/>
        <end position="198"/>
    </location>
</feature>
<dbReference type="Pfam" id="PF00439">
    <property type="entry name" value="Bromodomain"/>
    <property type="match status" value="1"/>
</dbReference>
<dbReference type="InterPro" id="IPR037782">
    <property type="entry name" value="Spt7"/>
</dbReference>
<dbReference type="PRINTS" id="PR00503">
    <property type="entry name" value="BROMODOMAIN"/>
</dbReference>
<dbReference type="PROSITE" id="PS00633">
    <property type="entry name" value="BROMODOMAIN_1"/>
    <property type="match status" value="1"/>
</dbReference>
<dbReference type="InterPro" id="IPR036427">
    <property type="entry name" value="Bromodomain-like_sf"/>
</dbReference>
<feature type="region of interest" description="Disordered" evidence="3">
    <location>
        <begin position="305"/>
        <end position="339"/>
    </location>
</feature>
<dbReference type="InterPro" id="IPR018359">
    <property type="entry name" value="Bromodomain_CS"/>
</dbReference>
<dbReference type="Gene3D" id="1.10.20.10">
    <property type="entry name" value="Histone, subunit A"/>
    <property type="match status" value="1"/>
</dbReference>
<gene>
    <name evidence="5" type="ORF">HYPSUDRAFT_169614</name>
</gene>
<dbReference type="AlphaFoldDB" id="A0A0D2NGQ9"/>
<keyword evidence="6" id="KW-1185">Reference proteome</keyword>
<dbReference type="CDD" id="cd05510">
    <property type="entry name" value="Bromo_SPT7_like"/>
    <property type="match status" value="1"/>
</dbReference>
<dbReference type="GO" id="GO:0006325">
    <property type="term" value="P:chromatin organization"/>
    <property type="evidence" value="ECO:0007669"/>
    <property type="project" value="UniProtKB-ARBA"/>
</dbReference>
<feature type="compositionally biased region" description="Low complexity" evidence="3">
    <location>
        <begin position="731"/>
        <end position="740"/>
    </location>
</feature>
<dbReference type="InterPro" id="IPR009072">
    <property type="entry name" value="Histone-fold"/>
</dbReference>
<dbReference type="Proteomes" id="UP000054270">
    <property type="component" value="Unassembled WGS sequence"/>
</dbReference>